<reference evidence="2" key="1">
    <citation type="journal article" date="2019" name="Int. J. Syst. Evol. Microbiol.">
        <title>The Global Catalogue of Microorganisms (GCM) 10K type strain sequencing project: providing services to taxonomists for standard genome sequencing and annotation.</title>
        <authorList>
            <consortium name="The Broad Institute Genomics Platform"/>
            <consortium name="The Broad Institute Genome Sequencing Center for Infectious Disease"/>
            <person name="Wu L."/>
            <person name="Ma J."/>
        </authorList>
    </citation>
    <scope>NUCLEOTIDE SEQUENCE [LARGE SCALE GENOMIC DNA]</scope>
    <source>
        <strain evidence="2">CECT 8289</strain>
    </source>
</reference>
<evidence type="ECO:0000313" key="1">
    <source>
        <dbReference type="EMBL" id="MFC4261609.1"/>
    </source>
</evidence>
<dbReference type="EMBL" id="JBHSCZ010000001">
    <property type="protein sequence ID" value="MFC4261609.1"/>
    <property type="molecule type" value="Genomic_DNA"/>
</dbReference>
<dbReference type="Proteomes" id="UP001595907">
    <property type="component" value="Unassembled WGS sequence"/>
</dbReference>
<accession>A0ABV8QNA8</accession>
<proteinExistence type="predicted"/>
<organism evidence="1 2">
    <name type="scientific">Ferruginibacter yonginensis</name>
    <dbReference type="NCBI Taxonomy" id="1310416"/>
    <lineage>
        <taxon>Bacteria</taxon>
        <taxon>Pseudomonadati</taxon>
        <taxon>Bacteroidota</taxon>
        <taxon>Chitinophagia</taxon>
        <taxon>Chitinophagales</taxon>
        <taxon>Chitinophagaceae</taxon>
        <taxon>Ferruginibacter</taxon>
    </lineage>
</organism>
<protein>
    <submittedName>
        <fullName evidence="1">Uncharacterized protein</fullName>
    </submittedName>
</protein>
<keyword evidence="2" id="KW-1185">Reference proteome</keyword>
<sequence>MAFLVDVNDLCLLGYDYAFSPVYQFPRVIFADDEMSINKDNAQQVCHFINSMALTYRWKNFDLKGAHLLERIIVETAPNEIYQYVHLKNWIKINYYEQLQQFR</sequence>
<name>A0ABV8QNA8_9BACT</name>
<evidence type="ECO:0000313" key="2">
    <source>
        <dbReference type="Proteomes" id="UP001595907"/>
    </source>
</evidence>
<comment type="caution">
    <text evidence="1">The sequence shown here is derived from an EMBL/GenBank/DDBJ whole genome shotgun (WGS) entry which is preliminary data.</text>
</comment>
<gene>
    <name evidence="1" type="ORF">ACFOWM_01845</name>
</gene>
<dbReference type="RefSeq" id="WP_379706269.1">
    <property type="nucleotide sequence ID" value="NZ_JBHSCZ010000001.1"/>
</dbReference>